<feature type="transmembrane region" description="Helical" evidence="2">
    <location>
        <begin position="368"/>
        <end position="388"/>
    </location>
</feature>
<feature type="compositionally biased region" description="Basic and acidic residues" evidence="1">
    <location>
        <begin position="201"/>
        <end position="210"/>
    </location>
</feature>
<dbReference type="Proteomes" id="UP000075883">
    <property type="component" value="Unassembled WGS sequence"/>
</dbReference>
<keyword evidence="4" id="KW-1185">Reference proteome</keyword>
<feature type="transmembrane region" description="Helical" evidence="2">
    <location>
        <begin position="394"/>
        <end position="416"/>
    </location>
</feature>
<feature type="compositionally biased region" description="Polar residues" evidence="1">
    <location>
        <begin position="464"/>
        <end position="478"/>
    </location>
</feature>
<evidence type="ECO:0000313" key="3">
    <source>
        <dbReference type="EnsemblMetazoa" id="ACUA002568-PA"/>
    </source>
</evidence>
<feature type="region of interest" description="Disordered" evidence="1">
    <location>
        <begin position="201"/>
        <end position="220"/>
    </location>
</feature>
<feature type="region of interest" description="Disordered" evidence="1">
    <location>
        <begin position="445"/>
        <end position="481"/>
    </location>
</feature>
<evidence type="ECO:0000256" key="2">
    <source>
        <dbReference type="SAM" id="Phobius"/>
    </source>
</evidence>
<protein>
    <submittedName>
        <fullName evidence="3">Uncharacterized protein</fullName>
    </submittedName>
</protein>
<name>A0A182LUX2_9DIPT</name>
<proteinExistence type="predicted"/>
<evidence type="ECO:0000256" key="1">
    <source>
        <dbReference type="SAM" id="MobiDB-lite"/>
    </source>
</evidence>
<keyword evidence="2" id="KW-0812">Transmembrane</keyword>
<keyword evidence="2" id="KW-0472">Membrane</keyword>
<dbReference type="EMBL" id="AXCM01006791">
    <property type="status" value="NOT_ANNOTATED_CDS"/>
    <property type="molecule type" value="Genomic_DNA"/>
</dbReference>
<dbReference type="VEuPathDB" id="VectorBase:ACUA002568"/>
<keyword evidence="2" id="KW-1133">Transmembrane helix</keyword>
<dbReference type="AlphaFoldDB" id="A0A182LUX2"/>
<evidence type="ECO:0000313" key="4">
    <source>
        <dbReference type="Proteomes" id="UP000075883"/>
    </source>
</evidence>
<reference evidence="3" key="2">
    <citation type="submission" date="2020-05" db="UniProtKB">
        <authorList>
            <consortium name="EnsemblMetazoa"/>
        </authorList>
    </citation>
    <scope>IDENTIFICATION</scope>
    <source>
        <strain evidence="3">A-37</strain>
    </source>
</reference>
<reference evidence="4" key="1">
    <citation type="submission" date="2013-09" db="EMBL/GenBank/DDBJ databases">
        <title>The Genome Sequence of Anopheles culicifacies species A.</title>
        <authorList>
            <consortium name="The Broad Institute Genomics Platform"/>
            <person name="Neafsey D.E."/>
            <person name="Besansky N."/>
            <person name="Howell P."/>
            <person name="Walton C."/>
            <person name="Young S.K."/>
            <person name="Zeng Q."/>
            <person name="Gargeya S."/>
            <person name="Fitzgerald M."/>
            <person name="Haas B."/>
            <person name="Abouelleil A."/>
            <person name="Allen A.W."/>
            <person name="Alvarado L."/>
            <person name="Arachchi H.M."/>
            <person name="Berlin A.M."/>
            <person name="Chapman S.B."/>
            <person name="Gainer-Dewar J."/>
            <person name="Goldberg J."/>
            <person name="Griggs A."/>
            <person name="Gujja S."/>
            <person name="Hansen M."/>
            <person name="Howarth C."/>
            <person name="Imamovic A."/>
            <person name="Ireland A."/>
            <person name="Larimer J."/>
            <person name="McCowan C."/>
            <person name="Murphy C."/>
            <person name="Pearson M."/>
            <person name="Poon T.W."/>
            <person name="Priest M."/>
            <person name="Roberts A."/>
            <person name="Saif S."/>
            <person name="Shea T."/>
            <person name="Sisk P."/>
            <person name="Sykes S."/>
            <person name="Wortman J."/>
            <person name="Nusbaum C."/>
            <person name="Birren B."/>
        </authorList>
    </citation>
    <scope>NUCLEOTIDE SEQUENCE [LARGE SCALE GENOMIC DNA]</scope>
    <source>
        <strain evidence="4">A-37</strain>
    </source>
</reference>
<accession>A0A182LUX2</accession>
<dbReference type="EnsemblMetazoa" id="ACUA002568-RA">
    <property type="protein sequence ID" value="ACUA002568-PA"/>
    <property type="gene ID" value="ACUA002568"/>
</dbReference>
<sequence length="523" mass="59666">RRKREVLIQSIDPSKSNVQNAWYEITSEDEDEGRTLTRKREESMVLLELYYLGKVLSAYRRLWAFGSPVFKSALERIANKELLDQLARKLRKENGFEELFLIGTEGAIPDQVQVQLANDYRLLAPVLIRTLRRLWSLKKAPPGDGGTEWIEDLERDMQREWENSQAIEMEEQSFEYRKLPEDEDASDNLRFSLEVESSLERALEDHKSSNEDVETTESNELQARIEHPNVVASSGDDANFNDTAVDTPHITDTISAVIESELDKFLLVIEELSGVSGLAAELDLADRSRMIDDVQQRFNSSVGLDQRYFIEAVRTWLASKQLYEGRFELLETLDYIQTQLDILEQTEKQVYDYPDIEQKRYGCYKAGIFFALVIILLLLVGCLPVFLLTTNNNLILLILLVTLLFIGLATFLYFRWQRNRALAMRRTYEQQKFAMTRVHHASGPAVTTTATDTAKDNGVGTKDSVPTTITPYGQVRSDCNTESKLNEPTGTMMQPGMGIKPDPALAEGTMQRSTKSPPRYSFI</sequence>
<organism evidence="3 4">
    <name type="scientific">Anopheles culicifacies</name>
    <dbReference type="NCBI Taxonomy" id="139723"/>
    <lineage>
        <taxon>Eukaryota</taxon>
        <taxon>Metazoa</taxon>
        <taxon>Ecdysozoa</taxon>
        <taxon>Arthropoda</taxon>
        <taxon>Hexapoda</taxon>
        <taxon>Insecta</taxon>
        <taxon>Pterygota</taxon>
        <taxon>Neoptera</taxon>
        <taxon>Endopterygota</taxon>
        <taxon>Diptera</taxon>
        <taxon>Nematocera</taxon>
        <taxon>Culicoidea</taxon>
        <taxon>Culicidae</taxon>
        <taxon>Anophelinae</taxon>
        <taxon>Anopheles</taxon>
        <taxon>culicifacies species complex</taxon>
    </lineage>
</organism>